<dbReference type="PANTHER" id="PTHR42928:SF5">
    <property type="entry name" value="BLR1237 PROTEIN"/>
    <property type="match status" value="1"/>
</dbReference>
<dbReference type="Proteomes" id="UP001209916">
    <property type="component" value="Unassembled WGS sequence"/>
</dbReference>
<feature type="signal peptide" evidence="2">
    <location>
        <begin position="1"/>
        <end position="40"/>
    </location>
</feature>
<name>A0ABT3VLF1_9BURK</name>
<proteinExistence type="inferred from homology"/>
<evidence type="ECO:0000313" key="4">
    <source>
        <dbReference type="Proteomes" id="UP001209916"/>
    </source>
</evidence>
<keyword evidence="4" id="KW-1185">Reference proteome</keyword>
<dbReference type="SUPFAM" id="SSF53850">
    <property type="entry name" value="Periplasmic binding protein-like II"/>
    <property type="match status" value="1"/>
</dbReference>
<protein>
    <submittedName>
        <fullName evidence="3">Tripartite tricarboxylate transporter substrate binding protein</fullName>
    </submittedName>
</protein>
<dbReference type="Gene3D" id="3.40.190.150">
    <property type="entry name" value="Bordetella uptake gene, domain 1"/>
    <property type="match status" value="1"/>
</dbReference>
<feature type="chain" id="PRO_5045564289" evidence="2">
    <location>
        <begin position="41"/>
        <end position="342"/>
    </location>
</feature>
<gene>
    <name evidence="3" type="ORF">OSH09_03925</name>
</gene>
<evidence type="ECO:0000256" key="1">
    <source>
        <dbReference type="ARBA" id="ARBA00006987"/>
    </source>
</evidence>
<dbReference type="RefSeq" id="WP_266120226.1">
    <property type="nucleotide sequence ID" value="NZ_JAPKNA010000001.1"/>
</dbReference>
<dbReference type="CDD" id="cd07012">
    <property type="entry name" value="PBP2_Bug_TTT"/>
    <property type="match status" value="1"/>
</dbReference>
<dbReference type="Pfam" id="PF03401">
    <property type="entry name" value="TctC"/>
    <property type="match status" value="1"/>
</dbReference>
<dbReference type="InterPro" id="IPR042100">
    <property type="entry name" value="Bug_dom1"/>
</dbReference>
<accession>A0ABT3VLF1</accession>
<reference evidence="3 4" key="1">
    <citation type="submission" date="2022-11" db="EMBL/GenBank/DDBJ databases">
        <title>Biodiversity and phylogenetic relationships of bacteria.</title>
        <authorList>
            <person name="Machado R.A.R."/>
            <person name="Bhat A."/>
            <person name="Loulou A."/>
            <person name="Kallel S."/>
        </authorList>
    </citation>
    <scope>NUCLEOTIDE SEQUENCE [LARGE SCALE GENOMIC DNA]</scope>
    <source>
        <strain evidence="3 4">DSM 13975</strain>
    </source>
</reference>
<evidence type="ECO:0000256" key="2">
    <source>
        <dbReference type="SAM" id="SignalP"/>
    </source>
</evidence>
<evidence type="ECO:0000313" key="3">
    <source>
        <dbReference type="EMBL" id="MCX5463319.1"/>
    </source>
</evidence>
<dbReference type="Gene3D" id="3.40.190.10">
    <property type="entry name" value="Periplasmic binding protein-like II"/>
    <property type="match status" value="1"/>
</dbReference>
<keyword evidence="2" id="KW-0732">Signal</keyword>
<comment type="similarity">
    <text evidence="1">Belongs to the UPF0065 (bug) family.</text>
</comment>
<sequence length="342" mass="36071">MNRRMILKATGAAVVTRLGGAASSLGGALVAAPLAAPAFAQEAETFPSGPVRIVVPVNPGGNADRIARMLAQSLAELWQQTVIVDNVPGAHTSLGVNQVVHAAPTGHTLLSSGDQLALNAALGRKLPYRETDVRGVTRTIVNSQVLVVRPGLGVSHFDEYRELLTRQAGEVTAALPIGYGSIYHLAVELLNQRLGTQTNNIPYPGGAPAILAVLGGHVDGVFIDISSATQNVQTGQLVPLAVTSSERSKVLPDVPTFQELGVPDFLIESWQGIFVPRATPDQVVARLNRDITTVLRSREFAAPLEELGFVIAPSTAELLDQTVARDIAVFREVAVTAGITLE</sequence>
<comment type="caution">
    <text evidence="3">The sequence shown here is derived from an EMBL/GenBank/DDBJ whole genome shotgun (WGS) entry which is preliminary data.</text>
</comment>
<dbReference type="EMBL" id="JAPKNA010000001">
    <property type="protein sequence ID" value="MCX5463319.1"/>
    <property type="molecule type" value="Genomic_DNA"/>
</dbReference>
<dbReference type="InterPro" id="IPR005064">
    <property type="entry name" value="BUG"/>
</dbReference>
<dbReference type="PANTHER" id="PTHR42928">
    <property type="entry name" value="TRICARBOXYLATE-BINDING PROTEIN"/>
    <property type="match status" value="1"/>
</dbReference>
<organism evidence="3 4">
    <name type="scientific">Alcaligenes parafaecalis</name>
    <dbReference type="NCBI Taxonomy" id="171260"/>
    <lineage>
        <taxon>Bacteria</taxon>
        <taxon>Pseudomonadati</taxon>
        <taxon>Pseudomonadota</taxon>
        <taxon>Betaproteobacteria</taxon>
        <taxon>Burkholderiales</taxon>
        <taxon>Alcaligenaceae</taxon>
        <taxon>Alcaligenes</taxon>
    </lineage>
</organism>
<dbReference type="PIRSF" id="PIRSF017082">
    <property type="entry name" value="YflP"/>
    <property type="match status" value="1"/>
</dbReference>